<name>A0ABU6W612_9FABA</name>
<reference evidence="1 2" key="1">
    <citation type="journal article" date="2023" name="Plants (Basel)">
        <title>Bridging the Gap: Combining Genomics and Transcriptomics Approaches to Understand Stylosanthes scabra, an Orphan Legume from the Brazilian Caatinga.</title>
        <authorList>
            <person name="Ferreira-Neto J.R.C."/>
            <person name="da Silva M.D."/>
            <person name="Binneck E."/>
            <person name="de Melo N.F."/>
            <person name="da Silva R.H."/>
            <person name="de Melo A.L.T.M."/>
            <person name="Pandolfi V."/>
            <person name="Bustamante F.O."/>
            <person name="Brasileiro-Vidal A.C."/>
            <person name="Benko-Iseppon A.M."/>
        </authorList>
    </citation>
    <scope>NUCLEOTIDE SEQUENCE [LARGE SCALE GENOMIC DNA]</scope>
    <source>
        <tissue evidence="1">Leaves</tissue>
    </source>
</reference>
<sequence>MLVDCGDFVLVLVQARAITHLQVEKPELLPSEHRPPIAWWNHPSETTLVLVLAIMSPSTQSGSHFNKMGCDYIIRCFSLSLYIYGGAFRKTQLQK</sequence>
<proteinExistence type="predicted"/>
<protein>
    <submittedName>
        <fullName evidence="1">Uncharacterized protein</fullName>
    </submittedName>
</protein>
<keyword evidence="2" id="KW-1185">Reference proteome</keyword>
<comment type="caution">
    <text evidence="1">The sequence shown here is derived from an EMBL/GenBank/DDBJ whole genome shotgun (WGS) entry which is preliminary data.</text>
</comment>
<organism evidence="1 2">
    <name type="scientific">Stylosanthes scabra</name>
    <dbReference type="NCBI Taxonomy" id="79078"/>
    <lineage>
        <taxon>Eukaryota</taxon>
        <taxon>Viridiplantae</taxon>
        <taxon>Streptophyta</taxon>
        <taxon>Embryophyta</taxon>
        <taxon>Tracheophyta</taxon>
        <taxon>Spermatophyta</taxon>
        <taxon>Magnoliopsida</taxon>
        <taxon>eudicotyledons</taxon>
        <taxon>Gunneridae</taxon>
        <taxon>Pentapetalae</taxon>
        <taxon>rosids</taxon>
        <taxon>fabids</taxon>
        <taxon>Fabales</taxon>
        <taxon>Fabaceae</taxon>
        <taxon>Papilionoideae</taxon>
        <taxon>50 kb inversion clade</taxon>
        <taxon>dalbergioids sensu lato</taxon>
        <taxon>Dalbergieae</taxon>
        <taxon>Pterocarpus clade</taxon>
        <taxon>Stylosanthes</taxon>
    </lineage>
</organism>
<evidence type="ECO:0000313" key="1">
    <source>
        <dbReference type="EMBL" id="MED6181204.1"/>
    </source>
</evidence>
<accession>A0ABU6W612</accession>
<evidence type="ECO:0000313" key="2">
    <source>
        <dbReference type="Proteomes" id="UP001341840"/>
    </source>
</evidence>
<dbReference type="EMBL" id="JASCZI010181293">
    <property type="protein sequence ID" value="MED6181204.1"/>
    <property type="molecule type" value="Genomic_DNA"/>
</dbReference>
<gene>
    <name evidence="1" type="ORF">PIB30_017401</name>
</gene>
<dbReference type="Proteomes" id="UP001341840">
    <property type="component" value="Unassembled WGS sequence"/>
</dbReference>